<protein>
    <submittedName>
        <fullName evidence="1">Uncharacterized protein</fullName>
    </submittedName>
</protein>
<evidence type="ECO:0000313" key="2">
    <source>
        <dbReference type="Proteomes" id="UP000063229"/>
    </source>
</evidence>
<sequence>MSVKTLRAEIKRIAEKVGANEEMILLIVLVVANCSKTPMNLPEKVGHVVDYRIAGVSVPLYFPFCEMNSAEAEEMAKAMIAHVINAERTGYRPQVGVMDMRTFAPPGAWVLRKPADGMSLPAYVAEQYLMILGSRE</sequence>
<accession>A0A0X1T3K9</accession>
<dbReference type="KEGG" id="pagb:AWM79_15660"/>
<evidence type="ECO:0000313" key="1">
    <source>
        <dbReference type="EMBL" id="AMB86663.1"/>
    </source>
</evidence>
<keyword evidence="2" id="KW-1185">Reference proteome</keyword>
<name>A0A0X1T3K9_PSEAA</name>
<proteinExistence type="predicted"/>
<dbReference type="RefSeq" id="WP_060783215.1">
    <property type="nucleotide sequence ID" value="NZ_CP014135.1"/>
</dbReference>
<dbReference type="STRING" id="46677.AWM79_15660"/>
<dbReference type="Proteomes" id="UP000063229">
    <property type="component" value="Chromosome"/>
</dbReference>
<dbReference type="AlphaFoldDB" id="A0A0X1T3K9"/>
<dbReference type="EMBL" id="CP014135">
    <property type="protein sequence ID" value="AMB86663.1"/>
    <property type="molecule type" value="Genomic_DNA"/>
</dbReference>
<gene>
    <name evidence="1" type="ORF">AWM79_15660</name>
</gene>
<organism evidence="1 2">
    <name type="scientific">Pseudomonas agarici</name>
    <dbReference type="NCBI Taxonomy" id="46677"/>
    <lineage>
        <taxon>Bacteria</taxon>
        <taxon>Pseudomonadati</taxon>
        <taxon>Pseudomonadota</taxon>
        <taxon>Gammaproteobacteria</taxon>
        <taxon>Pseudomonadales</taxon>
        <taxon>Pseudomonadaceae</taxon>
        <taxon>Pseudomonas</taxon>
    </lineage>
</organism>
<reference evidence="1 2" key="1">
    <citation type="submission" date="2016-01" db="EMBL/GenBank/DDBJ databases">
        <authorList>
            <person name="McClelland M."/>
            <person name="Jain A."/>
            <person name="Saraogi P."/>
            <person name="Mendelson R."/>
            <person name="Westerman R."/>
            <person name="SanMiguel P."/>
            <person name="Csonka L."/>
        </authorList>
    </citation>
    <scope>NUCLEOTIDE SEQUENCE [LARGE SCALE GENOMIC DNA]</scope>
    <source>
        <strain evidence="1 2">NCPPB 2472</strain>
    </source>
</reference>